<accession>A0AAE1AHQ5</accession>
<sequence>MAHRKTYSTYDRKPMPMAGYGRGNNFKDPRSSSCRQPYQGRGRGHPSETTHRSTSTADQWAASFREFHRVAARSSVDNDVVEKHIQELESIWLDDGLPDKKQKSLAISERLTEMLRHIPNPWEFILHVVCGVFDYEEAKTSTLAFTILVNFKNWTNSSDNSMKGTAQMESCLSEDLRVQVFNAFSGKHMPFFQIASKAFRLNHEGNEYFLPMIKHRLQQNKIAEVTKTAFNSKIS</sequence>
<name>A0AAE1AHQ5_9GAST</name>
<gene>
    <name evidence="2" type="ORF">RRG08_052144</name>
</gene>
<dbReference type="Proteomes" id="UP001283361">
    <property type="component" value="Unassembled WGS sequence"/>
</dbReference>
<proteinExistence type="predicted"/>
<reference evidence="2" key="1">
    <citation type="journal article" date="2023" name="G3 (Bethesda)">
        <title>A reference genome for the long-term kleptoplast-retaining sea slug Elysia crispata morphotype clarki.</title>
        <authorList>
            <person name="Eastman K.E."/>
            <person name="Pendleton A.L."/>
            <person name="Shaikh M.A."/>
            <person name="Suttiyut T."/>
            <person name="Ogas R."/>
            <person name="Tomko P."/>
            <person name="Gavelis G."/>
            <person name="Widhalm J.R."/>
            <person name="Wisecaver J.H."/>
        </authorList>
    </citation>
    <scope>NUCLEOTIDE SEQUENCE</scope>
    <source>
        <strain evidence="2">ECLA1</strain>
    </source>
</reference>
<evidence type="ECO:0000313" key="3">
    <source>
        <dbReference type="Proteomes" id="UP001283361"/>
    </source>
</evidence>
<evidence type="ECO:0000256" key="1">
    <source>
        <dbReference type="SAM" id="MobiDB-lite"/>
    </source>
</evidence>
<dbReference type="EMBL" id="JAWDGP010001791">
    <property type="protein sequence ID" value="KAK3788179.1"/>
    <property type="molecule type" value="Genomic_DNA"/>
</dbReference>
<evidence type="ECO:0000313" key="2">
    <source>
        <dbReference type="EMBL" id="KAK3788179.1"/>
    </source>
</evidence>
<feature type="region of interest" description="Disordered" evidence="1">
    <location>
        <begin position="1"/>
        <end position="56"/>
    </location>
</feature>
<protein>
    <submittedName>
        <fullName evidence="2">Uncharacterized protein</fullName>
    </submittedName>
</protein>
<dbReference type="AlphaFoldDB" id="A0AAE1AHQ5"/>
<organism evidence="2 3">
    <name type="scientific">Elysia crispata</name>
    <name type="common">lettuce slug</name>
    <dbReference type="NCBI Taxonomy" id="231223"/>
    <lineage>
        <taxon>Eukaryota</taxon>
        <taxon>Metazoa</taxon>
        <taxon>Spiralia</taxon>
        <taxon>Lophotrochozoa</taxon>
        <taxon>Mollusca</taxon>
        <taxon>Gastropoda</taxon>
        <taxon>Heterobranchia</taxon>
        <taxon>Euthyneura</taxon>
        <taxon>Panpulmonata</taxon>
        <taxon>Sacoglossa</taxon>
        <taxon>Placobranchoidea</taxon>
        <taxon>Plakobranchidae</taxon>
        <taxon>Elysia</taxon>
    </lineage>
</organism>
<comment type="caution">
    <text evidence="2">The sequence shown here is derived from an EMBL/GenBank/DDBJ whole genome shotgun (WGS) entry which is preliminary data.</text>
</comment>
<keyword evidence="3" id="KW-1185">Reference proteome</keyword>